<comment type="caution">
    <text evidence="1">The sequence shown here is derived from an EMBL/GenBank/DDBJ whole genome shotgun (WGS) entry which is preliminary data.</text>
</comment>
<reference evidence="1" key="1">
    <citation type="submission" date="2022-07" db="EMBL/GenBank/DDBJ databases">
        <title>Phylogenomic reconstructions and comparative analyses of Kickxellomycotina fungi.</title>
        <authorList>
            <person name="Reynolds N.K."/>
            <person name="Stajich J.E."/>
            <person name="Barry K."/>
            <person name="Grigoriev I.V."/>
            <person name="Crous P."/>
            <person name="Smith M.E."/>
        </authorList>
    </citation>
    <scope>NUCLEOTIDE SEQUENCE</scope>
    <source>
        <strain evidence="1">NRRL 5244</strain>
    </source>
</reference>
<dbReference type="EMBL" id="JANBPW010000124">
    <property type="protein sequence ID" value="KAJ1950781.1"/>
    <property type="molecule type" value="Genomic_DNA"/>
</dbReference>
<evidence type="ECO:0000313" key="1">
    <source>
        <dbReference type="EMBL" id="KAJ1950781.1"/>
    </source>
</evidence>
<organism evidence="1 2">
    <name type="scientific">Linderina macrospora</name>
    <dbReference type="NCBI Taxonomy" id="4868"/>
    <lineage>
        <taxon>Eukaryota</taxon>
        <taxon>Fungi</taxon>
        <taxon>Fungi incertae sedis</taxon>
        <taxon>Zoopagomycota</taxon>
        <taxon>Kickxellomycotina</taxon>
        <taxon>Kickxellomycetes</taxon>
        <taxon>Kickxellales</taxon>
        <taxon>Kickxellaceae</taxon>
        <taxon>Linderina</taxon>
    </lineage>
</organism>
<gene>
    <name evidence="1" type="ORF">FBU59_000518</name>
</gene>
<sequence length="203" mass="23782">MDPVDPFPLFPIIHSPLPMDPIASAHMMANRQPAKVLDPKDYENLSYDQLYELIVKFRLSYFTRELNQQSLDEVNRRKEADYQRRIEHIKKNGPSKTDGSVEDQLAAAKRDYGRNHSMNDWSYTNNLEKSKIEIKAVFNELLMVADQLPEKLLKIIPGEYSAMVRDYVANKGKEGYEFKFPEEDEVEEKPVDVRQNIWRQFAL</sequence>
<dbReference type="Proteomes" id="UP001150603">
    <property type="component" value="Unassembled WGS sequence"/>
</dbReference>
<evidence type="ECO:0000313" key="2">
    <source>
        <dbReference type="Proteomes" id="UP001150603"/>
    </source>
</evidence>
<proteinExistence type="predicted"/>
<keyword evidence="2" id="KW-1185">Reference proteome</keyword>
<accession>A0ACC1JGK5</accession>
<name>A0ACC1JGK5_9FUNG</name>
<protein>
    <submittedName>
        <fullName evidence="1">Uncharacterized protein</fullName>
    </submittedName>
</protein>